<keyword evidence="4" id="KW-0804">Transcription</keyword>
<dbReference type="Gene3D" id="3.40.190.290">
    <property type="match status" value="1"/>
</dbReference>
<dbReference type="KEGG" id="mee:DA075_15900"/>
<dbReference type="PROSITE" id="PS50931">
    <property type="entry name" value="HTH_LYSR"/>
    <property type="match status" value="1"/>
</dbReference>
<accession>A0A2R4WL01</accession>
<evidence type="ECO:0000313" key="6">
    <source>
        <dbReference type="EMBL" id="AWB22224.1"/>
    </source>
</evidence>
<dbReference type="GO" id="GO:0003700">
    <property type="term" value="F:DNA-binding transcription factor activity"/>
    <property type="evidence" value="ECO:0007669"/>
    <property type="project" value="InterPro"/>
</dbReference>
<evidence type="ECO:0000313" key="7">
    <source>
        <dbReference type="Proteomes" id="UP000244755"/>
    </source>
</evidence>
<dbReference type="RefSeq" id="WP_099954060.1">
    <property type="nucleotide sequence ID" value="NZ_CP089295.1"/>
</dbReference>
<dbReference type="Gene3D" id="1.10.10.10">
    <property type="entry name" value="Winged helix-like DNA-binding domain superfamily/Winged helix DNA-binding domain"/>
    <property type="match status" value="1"/>
</dbReference>
<dbReference type="InterPro" id="IPR005119">
    <property type="entry name" value="LysR_subst-bd"/>
</dbReference>
<dbReference type="CDD" id="cd05466">
    <property type="entry name" value="PBP2_LTTR_substrate"/>
    <property type="match status" value="1"/>
</dbReference>
<dbReference type="SUPFAM" id="SSF46785">
    <property type="entry name" value="Winged helix' DNA-binding domain"/>
    <property type="match status" value="1"/>
</dbReference>
<name>A0A2R4WL01_9HYPH</name>
<keyword evidence="2" id="KW-0805">Transcription regulation</keyword>
<dbReference type="Proteomes" id="UP000244755">
    <property type="component" value="Chromosome 1"/>
</dbReference>
<dbReference type="Pfam" id="PF00126">
    <property type="entry name" value="HTH_1"/>
    <property type="match status" value="1"/>
</dbReference>
<proteinExistence type="inferred from homology"/>
<keyword evidence="3" id="KW-0238">DNA-binding</keyword>
<dbReference type="InterPro" id="IPR036388">
    <property type="entry name" value="WH-like_DNA-bd_sf"/>
</dbReference>
<dbReference type="GO" id="GO:0005829">
    <property type="term" value="C:cytosol"/>
    <property type="evidence" value="ECO:0007669"/>
    <property type="project" value="TreeGrafter"/>
</dbReference>
<dbReference type="OrthoDB" id="7506954at2"/>
<evidence type="ECO:0000256" key="3">
    <source>
        <dbReference type="ARBA" id="ARBA00023125"/>
    </source>
</evidence>
<keyword evidence="7" id="KW-1185">Reference proteome</keyword>
<dbReference type="InterPro" id="IPR036390">
    <property type="entry name" value="WH_DNA-bd_sf"/>
</dbReference>
<dbReference type="AlphaFoldDB" id="A0A2R4WL01"/>
<dbReference type="SUPFAM" id="SSF53850">
    <property type="entry name" value="Periplasmic binding protein-like II"/>
    <property type="match status" value="1"/>
</dbReference>
<organism evidence="6 7">
    <name type="scientific">Methylobacterium currus</name>
    <dbReference type="NCBI Taxonomy" id="2051553"/>
    <lineage>
        <taxon>Bacteria</taxon>
        <taxon>Pseudomonadati</taxon>
        <taxon>Pseudomonadota</taxon>
        <taxon>Alphaproteobacteria</taxon>
        <taxon>Hyphomicrobiales</taxon>
        <taxon>Methylobacteriaceae</taxon>
        <taxon>Methylobacterium</taxon>
    </lineage>
</organism>
<dbReference type="EMBL" id="CP028843">
    <property type="protein sequence ID" value="AWB22224.1"/>
    <property type="molecule type" value="Genomic_DNA"/>
</dbReference>
<comment type="similarity">
    <text evidence="1">Belongs to the LysR transcriptional regulatory family.</text>
</comment>
<sequence>MNLSQLRILVAVAEAGSVSGAVETTGITQSGMSQALAALEETLGAKLLVRQRHGVALTALGERVLHHAQAISSHLDAIRREARAAGSQEPGSLRLAAFPSVFATVLPPLLRRFRTRYPEIALVALETDDREVETWLADGSVDLGVVLNPDIGSDAVPLGQDAWIAVLPAAHPLARHRQVTLDRLASEPFVLATGGCHLHAGALMRTAGLSLADIRIEVRDWASAVALVREGTGVSIVPESTLPENRKGLKAVALAPAISRRFGLLAPTARSPSRAAALFLDLARQA</sequence>
<dbReference type="PANTHER" id="PTHR30419:SF24">
    <property type="entry name" value="HTH-TYPE TRANSCRIPTIONAL REGULATOR CZCR"/>
    <property type="match status" value="1"/>
</dbReference>
<dbReference type="Pfam" id="PF03466">
    <property type="entry name" value="LysR_substrate"/>
    <property type="match status" value="1"/>
</dbReference>
<evidence type="ECO:0000256" key="4">
    <source>
        <dbReference type="ARBA" id="ARBA00023163"/>
    </source>
</evidence>
<evidence type="ECO:0000256" key="2">
    <source>
        <dbReference type="ARBA" id="ARBA00023015"/>
    </source>
</evidence>
<reference evidence="6 7" key="1">
    <citation type="submission" date="2018-04" db="EMBL/GenBank/DDBJ databases">
        <title>Methylobacterium sp. PR1016A genome.</title>
        <authorList>
            <person name="Park W."/>
        </authorList>
    </citation>
    <scope>NUCLEOTIDE SEQUENCE [LARGE SCALE GENOMIC DNA]</scope>
    <source>
        <strain evidence="6 7">PR1016A</strain>
    </source>
</reference>
<gene>
    <name evidence="6" type="ORF">DA075_15900</name>
</gene>
<feature type="domain" description="HTH lysR-type" evidence="5">
    <location>
        <begin position="1"/>
        <end position="58"/>
    </location>
</feature>
<protein>
    <submittedName>
        <fullName evidence="6">LysR family transcriptional regulator</fullName>
    </submittedName>
</protein>
<dbReference type="GO" id="GO:0003677">
    <property type="term" value="F:DNA binding"/>
    <property type="evidence" value="ECO:0007669"/>
    <property type="project" value="UniProtKB-KW"/>
</dbReference>
<dbReference type="PANTHER" id="PTHR30419">
    <property type="entry name" value="HTH-TYPE TRANSCRIPTIONAL REGULATOR YBHD"/>
    <property type="match status" value="1"/>
</dbReference>
<dbReference type="InterPro" id="IPR000847">
    <property type="entry name" value="LysR_HTH_N"/>
</dbReference>
<dbReference type="FunFam" id="1.10.10.10:FF:000001">
    <property type="entry name" value="LysR family transcriptional regulator"/>
    <property type="match status" value="1"/>
</dbReference>
<dbReference type="InterPro" id="IPR050950">
    <property type="entry name" value="HTH-type_LysR_regulators"/>
</dbReference>
<evidence type="ECO:0000259" key="5">
    <source>
        <dbReference type="PROSITE" id="PS50931"/>
    </source>
</evidence>
<evidence type="ECO:0000256" key="1">
    <source>
        <dbReference type="ARBA" id="ARBA00009437"/>
    </source>
</evidence>